<dbReference type="RefSeq" id="WP_325935558.1">
    <property type="nucleotide sequence ID" value="NZ_JAMZOO010000007.1"/>
</dbReference>
<accession>A0ABU6EHM0</accession>
<dbReference type="InterPro" id="IPR021069">
    <property type="entry name" value="ImpA_C"/>
</dbReference>
<dbReference type="Pfam" id="PF06812">
    <property type="entry name" value="ImpA_N"/>
    <property type="match status" value="1"/>
</dbReference>
<feature type="transmembrane region" description="Helical" evidence="1">
    <location>
        <begin position="242"/>
        <end position="265"/>
    </location>
</feature>
<keyword evidence="5" id="KW-1185">Reference proteome</keyword>
<feature type="domain" description="ImpA N-terminal" evidence="2">
    <location>
        <begin position="10"/>
        <end position="111"/>
    </location>
</feature>
<evidence type="ECO:0000256" key="1">
    <source>
        <dbReference type="SAM" id="Phobius"/>
    </source>
</evidence>
<evidence type="ECO:0000259" key="3">
    <source>
        <dbReference type="Pfam" id="PF12486"/>
    </source>
</evidence>
<evidence type="ECO:0000259" key="2">
    <source>
        <dbReference type="Pfam" id="PF06812"/>
    </source>
</evidence>
<organism evidence="4 5">
    <name type="scientific">Proteus cibi</name>
    <dbReference type="NCBI Taxonomy" id="2050966"/>
    <lineage>
        <taxon>Bacteria</taxon>
        <taxon>Pseudomonadati</taxon>
        <taxon>Pseudomonadota</taxon>
        <taxon>Gammaproteobacteria</taxon>
        <taxon>Enterobacterales</taxon>
        <taxon>Morganellaceae</taxon>
        <taxon>Proteus</taxon>
    </lineage>
</organism>
<name>A0ABU6EHM0_9GAMM</name>
<gene>
    <name evidence="4" type="ORF">NA736_16320</name>
</gene>
<comment type="caution">
    <text evidence="4">The sequence shown here is derived from an EMBL/GenBank/DDBJ whole genome shotgun (WGS) entry which is preliminary data.</text>
</comment>
<dbReference type="PANTHER" id="PTHR37024:SF5">
    <property type="entry name" value="IMPA N-TERMINAL DOMAIN-CONTAINING PROTEIN"/>
    <property type="match status" value="1"/>
</dbReference>
<evidence type="ECO:0000313" key="5">
    <source>
        <dbReference type="Proteomes" id="UP001332939"/>
    </source>
</evidence>
<keyword evidence="1" id="KW-1133">Transmembrane helix</keyword>
<proteinExistence type="predicted"/>
<dbReference type="EMBL" id="JAMZOO010000007">
    <property type="protein sequence ID" value="MEB6858578.1"/>
    <property type="molecule type" value="Genomic_DNA"/>
</dbReference>
<dbReference type="Proteomes" id="UP001332939">
    <property type="component" value="Unassembled WGS sequence"/>
</dbReference>
<keyword evidence="1" id="KW-0472">Membrane</keyword>
<dbReference type="Pfam" id="PF12486">
    <property type="entry name" value="VasL"/>
    <property type="match status" value="1"/>
</dbReference>
<evidence type="ECO:0000313" key="4">
    <source>
        <dbReference type="EMBL" id="MEB6858578.1"/>
    </source>
</evidence>
<dbReference type="PANTHER" id="PTHR37024">
    <property type="entry name" value="TYPE VI SECRETION SYSTEM DUF2094 AND IMPA-RELATED DOMAIN PROTEIN"/>
    <property type="match status" value="1"/>
</dbReference>
<keyword evidence="1" id="KW-0812">Transmembrane</keyword>
<feature type="domain" description="ImpA C-terminal" evidence="3">
    <location>
        <begin position="314"/>
        <end position="459"/>
    </location>
</feature>
<protein>
    <submittedName>
        <fullName evidence="4">Type VI secretion system ImpA family N-terminal domain-containing protein</fullName>
    </submittedName>
</protein>
<dbReference type="InterPro" id="IPR010657">
    <property type="entry name" value="ImpA_N"/>
</dbReference>
<sequence length="461" mass="53236">MNSYLDSLSIGGDPRVFNQFIAIKEELDKRFHPARPDINWQYVHELCISLFNQNGVDLQTASWFVVCRQNQAGLDGLNEGLYLTHKILTQHWQTLWPVQTHTRINILSSLSQQLVSGIRGTAFVYSDLPILYQIEELLKSINHHLQILEIKHLVQFDYLENLIISQARQLENADTLDSNFNSPELSSTINKEDEIPTKMIDAVLSTSSTMLNTNESIASPKTYISSSISLQSPIKKTYRQELWRGVLIGILSSSLFFFILFYFWLSELKNNYLTDAFPYIPPINFHAPSLIDQQTGNSKNIAKTLNAEQIEVIQQRLDELTLLSPTWAQSYGLEVISYLNEQYDDNPELLSFTQLWKNNLKINATTDEQLNQWSKGMTELDGLSQRLDSFDGNPKNYITGSELKSIIFKARQHFNQAKPLEEELRLLEKQPTQNSISDYEYQQIDNHFKQLLNRYSLLRSK</sequence>
<reference evidence="4 5" key="1">
    <citation type="submission" date="2022-05" db="EMBL/GenBank/DDBJ databases">
        <title>Whole genome sequences of Escherichia coli of fish isolates collected from Assam, India.</title>
        <authorList>
            <person name="Sudha S."/>
            <person name="Muneeb K.H."/>
            <person name="Rakshit O."/>
            <person name="Mendem S.K."/>
            <person name="Raisen C."/>
            <person name="Holmes M.A."/>
            <person name="Shome B.R."/>
            <person name="Sivaraman G.K."/>
        </authorList>
    </citation>
    <scope>NUCLEOTIDE SEQUENCE [LARGE SCALE GENOMIC DNA]</scope>
    <source>
        <strain evidence="4 5">278</strain>
    </source>
</reference>